<organism evidence="1 2">
    <name type="scientific">Durusdinium trenchii</name>
    <dbReference type="NCBI Taxonomy" id="1381693"/>
    <lineage>
        <taxon>Eukaryota</taxon>
        <taxon>Sar</taxon>
        <taxon>Alveolata</taxon>
        <taxon>Dinophyceae</taxon>
        <taxon>Suessiales</taxon>
        <taxon>Symbiodiniaceae</taxon>
        <taxon>Durusdinium</taxon>
    </lineage>
</organism>
<dbReference type="Proteomes" id="UP001642484">
    <property type="component" value="Unassembled WGS sequence"/>
</dbReference>
<name>A0ABP0HJI1_9DINO</name>
<evidence type="ECO:0000313" key="1">
    <source>
        <dbReference type="EMBL" id="CAK8990374.1"/>
    </source>
</evidence>
<dbReference type="EMBL" id="CAXAMN010000736">
    <property type="protein sequence ID" value="CAK8990374.1"/>
    <property type="molecule type" value="Genomic_DNA"/>
</dbReference>
<proteinExistence type="predicted"/>
<comment type="caution">
    <text evidence="1">The sequence shown here is derived from an EMBL/GenBank/DDBJ whole genome shotgun (WGS) entry which is preliminary data.</text>
</comment>
<protein>
    <submittedName>
        <fullName evidence="1">Uncharacterized protein</fullName>
    </submittedName>
</protein>
<keyword evidence="2" id="KW-1185">Reference proteome</keyword>
<reference evidence="1 2" key="1">
    <citation type="submission" date="2024-02" db="EMBL/GenBank/DDBJ databases">
        <authorList>
            <person name="Chen Y."/>
            <person name="Shah S."/>
            <person name="Dougan E. K."/>
            <person name="Thang M."/>
            <person name="Chan C."/>
        </authorList>
    </citation>
    <scope>NUCLEOTIDE SEQUENCE [LARGE SCALE GENOMIC DNA]</scope>
</reference>
<evidence type="ECO:0000313" key="2">
    <source>
        <dbReference type="Proteomes" id="UP001642484"/>
    </source>
</evidence>
<accession>A0ABP0HJI1</accession>
<gene>
    <name evidence="1" type="ORF">CCMP2556_LOCUS2032</name>
</gene>
<sequence length="121" mass="13589">MARLLEFIHEGTFVAKPEDLRIAVDCAAFFGVPSLLHHVREWIAGNLKVTTAPTLWRFVETEPLLKMQDSSAKSMIAIWEIPNLNRMDPNGKGTTMLYPFQCTISIKDNGQMLVVLCIALT</sequence>